<evidence type="ECO:0000313" key="1">
    <source>
        <dbReference type="Proteomes" id="UP000887580"/>
    </source>
</evidence>
<sequence length="438" mass="47966">VGLIVSKSLLVIQIYSSAFNGKLTNGDFITKINGTPVTTKAQIYEFLEKVLKSHEKFTFTVKRPKWLIATMTVPKGYDLAPGYEYFTGLLVLYPNSTVGLNVKAFCSRFIFLGCDSIAVNTCLVGDCIVDVDGDPITTVNDCSEKIVKGLKQKKYVMLTIERAATPMTIRAVRCALFAEKTMPIDPRLATDTQKIGEQEAGRIKAGKVPAAPKGILKSQGDGLTGFSFYGTEKPHLAMRSKSEEYTIGCEPYNPLFFHKVKQRGETQQQQQQSQSQQQQSSTVNNSTTGTNTATSSLANTQTLGSKEKLILSQSPSVQNIQSRINNIPKDDDTSKKKKGQNGTNDVNFPDGTDMENSTKTNRKEDDSKRAGMIGSGKTMKSVMSPAPSTPTCKTPPIPPEEKKSERSKKGIRAKTVAAFKSVTVRKTSTNNNNNSQRK</sequence>
<dbReference type="WBParaSite" id="PS1159_v2.g5490.t1">
    <property type="protein sequence ID" value="PS1159_v2.g5490.t1"/>
    <property type="gene ID" value="PS1159_v2.g5490"/>
</dbReference>
<name>A0AC35GIK3_9BILA</name>
<protein>
    <submittedName>
        <fullName evidence="2">PDZ domain-containing protein</fullName>
    </submittedName>
</protein>
<organism evidence="1 2">
    <name type="scientific">Panagrolaimus sp. PS1159</name>
    <dbReference type="NCBI Taxonomy" id="55785"/>
    <lineage>
        <taxon>Eukaryota</taxon>
        <taxon>Metazoa</taxon>
        <taxon>Ecdysozoa</taxon>
        <taxon>Nematoda</taxon>
        <taxon>Chromadorea</taxon>
        <taxon>Rhabditida</taxon>
        <taxon>Tylenchina</taxon>
        <taxon>Panagrolaimomorpha</taxon>
        <taxon>Panagrolaimoidea</taxon>
        <taxon>Panagrolaimidae</taxon>
        <taxon>Panagrolaimus</taxon>
    </lineage>
</organism>
<proteinExistence type="predicted"/>
<accession>A0AC35GIK3</accession>
<reference evidence="2" key="1">
    <citation type="submission" date="2022-11" db="UniProtKB">
        <authorList>
            <consortium name="WormBaseParasite"/>
        </authorList>
    </citation>
    <scope>IDENTIFICATION</scope>
</reference>
<evidence type="ECO:0000313" key="2">
    <source>
        <dbReference type="WBParaSite" id="PS1159_v2.g5490.t1"/>
    </source>
</evidence>
<dbReference type="Proteomes" id="UP000887580">
    <property type="component" value="Unplaced"/>
</dbReference>